<dbReference type="EMBL" id="NMUH01000378">
    <property type="protein sequence ID" value="MQL78036.1"/>
    <property type="molecule type" value="Genomic_DNA"/>
</dbReference>
<evidence type="ECO:0000313" key="2">
    <source>
        <dbReference type="Proteomes" id="UP000652761"/>
    </source>
</evidence>
<accession>A0A843U6Z6</accession>
<dbReference type="Proteomes" id="UP000652761">
    <property type="component" value="Unassembled WGS sequence"/>
</dbReference>
<name>A0A843U6Z6_COLES</name>
<dbReference type="AlphaFoldDB" id="A0A843U6Z6"/>
<proteinExistence type="predicted"/>
<evidence type="ECO:0000313" key="1">
    <source>
        <dbReference type="EMBL" id="MQL78036.1"/>
    </source>
</evidence>
<keyword evidence="2" id="KW-1185">Reference proteome</keyword>
<comment type="caution">
    <text evidence="1">The sequence shown here is derived from an EMBL/GenBank/DDBJ whole genome shotgun (WGS) entry which is preliminary data.</text>
</comment>
<gene>
    <name evidence="1" type="ORF">Taro_010460</name>
</gene>
<sequence length="142" mass="15258">MPCVPALADGLSGGFRKGCRACLWPLGLSWLQASCVVSVVVAPPLVWVSEVVEALFQCEPSSPSHCLALRWFRSCVGRSGVGPQLGRAAVVCAEGCFRIMFDSASSVRVMLGPTLVVGRGVSLFRCFVVLCGRRFPLYCFVE</sequence>
<organism evidence="1 2">
    <name type="scientific">Colocasia esculenta</name>
    <name type="common">Wild taro</name>
    <name type="synonym">Arum esculentum</name>
    <dbReference type="NCBI Taxonomy" id="4460"/>
    <lineage>
        <taxon>Eukaryota</taxon>
        <taxon>Viridiplantae</taxon>
        <taxon>Streptophyta</taxon>
        <taxon>Embryophyta</taxon>
        <taxon>Tracheophyta</taxon>
        <taxon>Spermatophyta</taxon>
        <taxon>Magnoliopsida</taxon>
        <taxon>Liliopsida</taxon>
        <taxon>Araceae</taxon>
        <taxon>Aroideae</taxon>
        <taxon>Colocasieae</taxon>
        <taxon>Colocasia</taxon>
    </lineage>
</organism>
<reference evidence="1" key="1">
    <citation type="submission" date="2017-07" db="EMBL/GenBank/DDBJ databases">
        <title>Taro Niue Genome Assembly and Annotation.</title>
        <authorList>
            <person name="Atibalentja N."/>
            <person name="Keating K."/>
            <person name="Fields C.J."/>
        </authorList>
    </citation>
    <scope>NUCLEOTIDE SEQUENCE</scope>
    <source>
        <strain evidence="1">Niue_2</strain>
        <tissue evidence="1">Leaf</tissue>
    </source>
</reference>
<protein>
    <submittedName>
        <fullName evidence="1">Uncharacterized protein</fullName>
    </submittedName>
</protein>